<dbReference type="GeneID" id="754911"/>
<dbReference type="OMA" id="HDRWASG"/>
<evidence type="ECO:0000313" key="24">
    <source>
        <dbReference type="EnsemblMetazoa" id="XP_030855518"/>
    </source>
</evidence>
<dbReference type="Pfam" id="PF00005">
    <property type="entry name" value="ABC_tran"/>
    <property type="match status" value="1"/>
</dbReference>
<keyword evidence="4 21" id="KW-0812">Transmembrane</keyword>
<dbReference type="InParanoid" id="A0A7M7PV48"/>
<evidence type="ECO:0000256" key="5">
    <source>
        <dbReference type="ARBA" id="ARBA00022723"/>
    </source>
</evidence>
<dbReference type="PROSITE" id="PS50929">
    <property type="entry name" value="ABC_TM1F"/>
    <property type="match status" value="1"/>
</dbReference>
<feature type="transmembrane region" description="Helical" evidence="21">
    <location>
        <begin position="141"/>
        <end position="166"/>
    </location>
</feature>
<dbReference type="Gene3D" id="3.40.50.300">
    <property type="entry name" value="P-loop containing nucleotide triphosphate hydrolases"/>
    <property type="match status" value="1"/>
</dbReference>
<keyword evidence="12 21" id="KW-1133">Transmembrane helix</keyword>
<comment type="subcellular location">
    <subcellularLocation>
        <location evidence="1">Mitochondrion inner membrane</location>
        <topology evidence="1">Multi-pass membrane protein</topology>
    </subcellularLocation>
</comment>
<dbReference type="FunCoup" id="A0A7M7PV48">
    <property type="interactions" value="1042"/>
</dbReference>
<keyword evidence="10" id="KW-0809">Transit peptide</keyword>
<feature type="domain" description="ABC transporter" evidence="22">
    <location>
        <begin position="467"/>
        <end position="706"/>
    </location>
</feature>
<dbReference type="PIRSF" id="PIRSF002773">
    <property type="entry name" value="ABC_prm/ATPase_B"/>
    <property type="match status" value="1"/>
</dbReference>
<dbReference type="InterPro" id="IPR027417">
    <property type="entry name" value="P-loop_NTPase"/>
</dbReference>
<keyword evidence="11" id="KW-1278">Translocase</keyword>
<dbReference type="InterPro" id="IPR003439">
    <property type="entry name" value="ABC_transporter-like_ATP-bd"/>
</dbReference>
<dbReference type="GO" id="GO:0042802">
    <property type="term" value="F:identical protein binding"/>
    <property type="evidence" value="ECO:0007669"/>
    <property type="project" value="UniProtKB-ARBA"/>
</dbReference>
<dbReference type="Gene3D" id="1.20.1560.10">
    <property type="entry name" value="ABC transporter type 1, transmembrane domain"/>
    <property type="match status" value="1"/>
</dbReference>
<feature type="domain" description="ABC transmembrane type-1" evidence="23">
    <location>
        <begin position="142"/>
        <end position="432"/>
    </location>
</feature>
<dbReference type="CDD" id="cd18573">
    <property type="entry name" value="ABC_6TM_ABCB10_like"/>
    <property type="match status" value="1"/>
</dbReference>
<evidence type="ECO:0000256" key="2">
    <source>
        <dbReference type="ARBA" id="ARBA00005580"/>
    </source>
</evidence>
<evidence type="ECO:0000256" key="14">
    <source>
        <dbReference type="ARBA" id="ARBA00023128"/>
    </source>
</evidence>
<dbReference type="EnsemblMetazoa" id="XM_030999658">
    <property type="protein sequence ID" value="XP_030855518"/>
    <property type="gene ID" value="LOC754911"/>
</dbReference>
<evidence type="ECO:0000256" key="8">
    <source>
        <dbReference type="ARBA" id="ARBA00022840"/>
    </source>
</evidence>
<evidence type="ECO:0000313" key="25">
    <source>
        <dbReference type="Proteomes" id="UP000007110"/>
    </source>
</evidence>
<evidence type="ECO:0000256" key="18">
    <source>
        <dbReference type="ARBA" id="ARBA00072683"/>
    </source>
</evidence>
<dbReference type="FunFam" id="3.40.50.300:FF:000403">
    <property type="entry name" value="ATP-binding cassette sub-family B member 8, mitochondrial"/>
    <property type="match status" value="1"/>
</dbReference>
<evidence type="ECO:0000259" key="23">
    <source>
        <dbReference type="PROSITE" id="PS50929"/>
    </source>
</evidence>
<dbReference type="GO" id="GO:0090374">
    <property type="term" value="P:oligopeptide export from mitochondrion"/>
    <property type="evidence" value="ECO:0000318"/>
    <property type="project" value="GO_Central"/>
</dbReference>
<keyword evidence="8" id="KW-0067">ATP-binding</keyword>
<evidence type="ECO:0000256" key="11">
    <source>
        <dbReference type="ARBA" id="ARBA00022967"/>
    </source>
</evidence>
<comment type="catalytic activity">
    <reaction evidence="16">
        <text>biliverdin IXalpha(in) + ATP + H2O = biliverdin IXalpha(out) + ADP + phosphate + H(+)</text>
        <dbReference type="Rhea" id="RHEA:82359"/>
        <dbReference type="ChEBI" id="CHEBI:15377"/>
        <dbReference type="ChEBI" id="CHEBI:15378"/>
        <dbReference type="ChEBI" id="CHEBI:30616"/>
        <dbReference type="ChEBI" id="CHEBI:43474"/>
        <dbReference type="ChEBI" id="CHEBI:57991"/>
        <dbReference type="ChEBI" id="CHEBI:456216"/>
    </reaction>
    <physiologicalReaction direction="left-to-right" evidence="16">
        <dbReference type="Rhea" id="RHEA:82360"/>
    </physiologicalReaction>
</comment>
<dbReference type="CTD" id="23456"/>
<protein>
    <recommendedName>
        <fullName evidence="18">ATP-binding cassette sub-family B member 10, mitochondrial</fullName>
    </recommendedName>
    <alternativeName>
        <fullName evidence="19">ABC-mitochondrial erythroid protein</fullName>
    </alternativeName>
    <alternativeName>
        <fullName evidence="20">ATP-binding cassette transporter 10</fullName>
    </alternativeName>
</protein>
<dbReference type="GO" id="GO:0015421">
    <property type="term" value="F:ABC-type oligopeptide transporter activity"/>
    <property type="evidence" value="ECO:0000318"/>
    <property type="project" value="GO_Central"/>
</dbReference>
<evidence type="ECO:0000259" key="22">
    <source>
        <dbReference type="PROSITE" id="PS50893"/>
    </source>
</evidence>
<feature type="transmembrane region" description="Helical" evidence="21">
    <location>
        <begin position="409"/>
        <end position="428"/>
    </location>
</feature>
<dbReference type="GO" id="GO:0005524">
    <property type="term" value="F:ATP binding"/>
    <property type="evidence" value="ECO:0007669"/>
    <property type="project" value="UniProtKB-KW"/>
</dbReference>
<dbReference type="InterPro" id="IPR036640">
    <property type="entry name" value="ABC1_TM_sf"/>
</dbReference>
<evidence type="ECO:0000256" key="9">
    <source>
        <dbReference type="ARBA" id="ARBA00022842"/>
    </source>
</evidence>
<dbReference type="AlphaFoldDB" id="A0A7M7PV48"/>
<keyword evidence="3" id="KW-0813">Transport</keyword>
<dbReference type="FunFam" id="1.20.1560.10:FF:000048">
    <property type="entry name" value="ATP-binding cassette sub-family B member 10, mitochondrial"/>
    <property type="match status" value="1"/>
</dbReference>
<evidence type="ECO:0000256" key="13">
    <source>
        <dbReference type="ARBA" id="ARBA00022990"/>
    </source>
</evidence>
<dbReference type="PANTHER" id="PTHR43394:SF1">
    <property type="entry name" value="ATP-BINDING CASSETTE SUB-FAMILY B MEMBER 10, MITOCHONDRIAL"/>
    <property type="match status" value="1"/>
</dbReference>
<evidence type="ECO:0000256" key="1">
    <source>
        <dbReference type="ARBA" id="ARBA00004448"/>
    </source>
</evidence>
<dbReference type="SUPFAM" id="SSF52540">
    <property type="entry name" value="P-loop containing nucleoside triphosphate hydrolases"/>
    <property type="match status" value="1"/>
</dbReference>
<evidence type="ECO:0000256" key="20">
    <source>
        <dbReference type="ARBA" id="ARBA00083334"/>
    </source>
</evidence>
<dbReference type="GO" id="GO:0016887">
    <property type="term" value="F:ATP hydrolysis activity"/>
    <property type="evidence" value="ECO:0007669"/>
    <property type="project" value="InterPro"/>
</dbReference>
<evidence type="ECO:0000256" key="10">
    <source>
        <dbReference type="ARBA" id="ARBA00022946"/>
    </source>
</evidence>
<evidence type="ECO:0000256" key="6">
    <source>
        <dbReference type="ARBA" id="ARBA00022741"/>
    </source>
</evidence>
<evidence type="ECO:0000256" key="12">
    <source>
        <dbReference type="ARBA" id="ARBA00022989"/>
    </source>
</evidence>
<evidence type="ECO:0000256" key="15">
    <source>
        <dbReference type="ARBA" id="ARBA00023136"/>
    </source>
</evidence>
<keyword evidence="7" id="KW-0999">Mitochondrion inner membrane</keyword>
<dbReference type="OrthoDB" id="6500128at2759"/>
<dbReference type="SMART" id="SM00382">
    <property type="entry name" value="AAA"/>
    <property type="match status" value="1"/>
</dbReference>
<evidence type="ECO:0000256" key="21">
    <source>
        <dbReference type="SAM" id="Phobius"/>
    </source>
</evidence>
<keyword evidence="25" id="KW-1185">Reference proteome</keyword>
<evidence type="ECO:0000256" key="16">
    <source>
        <dbReference type="ARBA" id="ARBA00052250"/>
    </source>
</evidence>
<dbReference type="PANTHER" id="PTHR43394">
    <property type="entry name" value="ATP-DEPENDENT PERMEASE MDL1, MITOCHONDRIAL"/>
    <property type="match status" value="1"/>
</dbReference>
<dbReference type="Pfam" id="PF00664">
    <property type="entry name" value="ABC_membrane"/>
    <property type="match status" value="1"/>
</dbReference>
<dbReference type="SUPFAM" id="SSF90123">
    <property type="entry name" value="ABC transporter transmembrane region"/>
    <property type="match status" value="1"/>
</dbReference>
<dbReference type="PROSITE" id="PS50893">
    <property type="entry name" value="ABC_TRANSPORTER_2"/>
    <property type="match status" value="1"/>
</dbReference>
<feature type="transmembrane region" description="Helical" evidence="21">
    <location>
        <begin position="186"/>
        <end position="210"/>
    </location>
</feature>
<reference evidence="25" key="1">
    <citation type="submission" date="2015-02" db="EMBL/GenBank/DDBJ databases">
        <title>Genome sequencing for Strongylocentrotus purpuratus.</title>
        <authorList>
            <person name="Murali S."/>
            <person name="Liu Y."/>
            <person name="Vee V."/>
            <person name="English A."/>
            <person name="Wang M."/>
            <person name="Skinner E."/>
            <person name="Han Y."/>
            <person name="Muzny D.M."/>
            <person name="Worley K.C."/>
            <person name="Gibbs R.A."/>
        </authorList>
    </citation>
    <scope>NUCLEOTIDE SEQUENCE</scope>
</reference>
<dbReference type="PROSITE" id="PS00211">
    <property type="entry name" value="ABC_TRANSPORTER_1"/>
    <property type="match status" value="1"/>
</dbReference>
<evidence type="ECO:0000256" key="4">
    <source>
        <dbReference type="ARBA" id="ARBA00022692"/>
    </source>
</evidence>
<keyword evidence="15 21" id="KW-0472">Membrane</keyword>
<reference evidence="24" key="2">
    <citation type="submission" date="2021-01" db="UniProtKB">
        <authorList>
            <consortium name="EnsemblMetazoa"/>
        </authorList>
    </citation>
    <scope>IDENTIFICATION</scope>
</reference>
<keyword evidence="14" id="KW-0496">Mitochondrion</keyword>
<dbReference type="InterPro" id="IPR011527">
    <property type="entry name" value="ABC1_TM_dom"/>
</dbReference>
<evidence type="ECO:0000256" key="19">
    <source>
        <dbReference type="ARBA" id="ARBA00075187"/>
    </source>
</evidence>
<evidence type="ECO:0000256" key="7">
    <source>
        <dbReference type="ARBA" id="ARBA00022792"/>
    </source>
</evidence>
<dbReference type="RefSeq" id="XP_030855518.1">
    <property type="nucleotide sequence ID" value="XM_030999658.1"/>
</dbReference>
<comment type="similarity">
    <text evidence="2">Belongs to the ABC transporter superfamily. ABCB family. Mitochondrial peptide exporter (TC 3.A.1.212) subfamily.</text>
</comment>
<dbReference type="KEGG" id="spu:754911"/>
<evidence type="ECO:0000256" key="3">
    <source>
        <dbReference type="ARBA" id="ARBA00022448"/>
    </source>
</evidence>
<dbReference type="InterPro" id="IPR017871">
    <property type="entry name" value="ABC_transporter-like_CS"/>
</dbReference>
<organism evidence="24 25">
    <name type="scientific">Strongylocentrotus purpuratus</name>
    <name type="common">Purple sea urchin</name>
    <dbReference type="NCBI Taxonomy" id="7668"/>
    <lineage>
        <taxon>Eukaryota</taxon>
        <taxon>Metazoa</taxon>
        <taxon>Echinodermata</taxon>
        <taxon>Eleutherozoa</taxon>
        <taxon>Echinozoa</taxon>
        <taxon>Echinoidea</taxon>
        <taxon>Euechinoidea</taxon>
        <taxon>Echinacea</taxon>
        <taxon>Camarodonta</taxon>
        <taxon>Echinidea</taxon>
        <taxon>Strongylocentrotidae</taxon>
        <taxon>Strongylocentrotus</taxon>
    </lineage>
</organism>
<keyword evidence="13" id="KW-0007">Acetylation</keyword>
<feature type="transmembrane region" description="Helical" evidence="21">
    <location>
        <begin position="367"/>
        <end position="389"/>
    </location>
</feature>
<name>A0A7M7PV48_STRPU</name>
<dbReference type="InterPro" id="IPR039421">
    <property type="entry name" value="Type_1_exporter"/>
</dbReference>
<proteinExistence type="inferred from homology"/>
<evidence type="ECO:0000256" key="17">
    <source>
        <dbReference type="ARBA" id="ARBA00055589"/>
    </source>
</evidence>
<keyword evidence="9" id="KW-0460">Magnesium</keyword>
<sequence length="712" mass="78337">MYLLSTSTLVHRVPVYGKCIISNSLNRTKQIADCCHFVSRTFTRRAAVTPHSSFTSARIYGSFGIFPRTNQYCRSILRSLRCSTLASTTRRSFHSSLFRRNGFKKSAEDLPRNDAIPSVKVPKKSEIWRLLRLAEPEKYRLAVAIGLLLISSTVTIAVPFALGKVIDTIYDTSTKEGGRDEMMQRLTKLCTVLAGVFLVGAAANFGRVYIMQTSGQRIIRQLRQMLFKSVVAQEIGFFDKTSTGELINRLSTDTSKIGQSLTSNISDGLRSMVQVIGGFGMMFFSSAQLATVVLSIVPPFSVVAIMYGRYVRSLSRKVQDSLANATQVAEERISSIRTVRAFSHERREETAYSDKVEGVFQLTKKEAFASGLFFGAMGLSGNLIIMTVLYNGGLMMTESQITVGDLSAFLLYAAYVGISIGGLSNFYAELMKGIGASTRLWELVDRKPAIPLSSGLRLDTTQLRGAIDFHNIQFSYPMRADVPIFKDLSLSVEAGSVMAVVGASGSGKSSLGSLLLRYYDPSAGSITLDGKDTTSLSPEWLRHQIGTVSQEPTLFSCSIKENIAYGAIDPDNVSMTMIEEAARTANAHYFIKSFPNEYDTVVGERGLMLSGGQRQRIALARAVLKNPKILLLDEATSALDAESEYLVQEALERLMVGRTAITIAHRLSTIKNADMIAVLDSGRIAETGTYEELMRIPEGMFKKLVERQTVMN</sequence>
<dbReference type="Proteomes" id="UP000007110">
    <property type="component" value="Unassembled WGS sequence"/>
</dbReference>
<dbReference type="GO" id="GO:0046872">
    <property type="term" value="F:metal ion binding"/>
    <property type="evidence" value="ECO:0007669"/>
    <property type="project" value="UniProtKB-KW"/>
</dbReference>
<dbReference type="GO" id="GO:0005743">
    <property type="term" value="C:mitochondrial inner membrane"/>
    <property type="evidence" value="ECO:0000318"/>
    <property type="project" value="GO_Central"/>
</dbReference>
<dbReference type="InterPro" id="IPR003593">
    <property type="entry name" value="AAA+_ATPase"/>
</dbReference>
<comment type="function">
    <text evidence="17">ATP-dependent transporter located in the mitochondrial inner membrane that catalyzes the export of biliverdin from the mitochondrial matrix, and plays a crucial role in hemoglobin synthesis and antioxidative stress. Participates in the early step of the heme biosynthetic process during insertion of iron into protoporphyrin IX (PPIX). Involved in the stabilization of the iron transporter mitoferrin-1/SLC25A37. In addition may be involved in mitochondrial unfolded protein response (UPRmt) signaling pathway, although ABCB10 probably does not participate in peptide export from mitochondria.</text>
</comment>
<keyword evidence="5" id="KW-0479">Metal-binding</keyword>
<accession>A0A7M7PV48</accession>
<keyword evidence="6" id="KW-0547">Nucleotide-binding</keyword>